<organism evidence="1 2">
    <name type="scientific">Thermoanaerobacterium butyriciformans</name>
    <dbReference type="NCBI Taxonomy" id="1702242"/>
    <lineage>
        <taxon>Bacteria</taxon>
        <taxon>Bacillati</taxon>
        <taxon>Bacillota</taxon>
        <taxon>Clostridia</taxon>
        <taxon>Thermoanaerobacterales</taxon>
        <taxon>Thermoanaerobacteraceae</taxon>
        <taxon>Thermoanaerobacterium</taxon>
    </lineage>
</organism>
<dbReference type="SUPFAM" id="SSF161266">
    <property type="entry name" value="Gam-like"/>
    <property type="match status" value="1"/>
</dbReference>
<dbReference type="Proteomes" id="UP001166402">
    <property type="component" value="Unassembled WGS sequence"/>
</dbReference>
<sequence>MMEDFVKLEEEFLKDTEKQFTDDKGIHDDNYADWTINKIKTLQAELERKKMFVENKKAMLDEWYEKEKKAIDNNIAFYTSRLQQYFDSLDPKLLTKSKTQLSYSLPSGKLVKKFEKPEFRRDDEILLTWIEQNAPNYIKIKKDINWAEFKKKLTVDKGKIILTDTGEVVEGIGIENKPAEFEIK</sequence>
<evidence type="ECO:0000313" key="2">
    <source>
        <dbReference type="Proteomes" id="UP001166402"/>
    </source>
</evidence>
<name>A0ABS4NCM0_9THEO</name>
<protein>
    <submittedName>
        <fullName evidence="1">Phage host-nuclease inhibitor protein Gam</fullName>
    </submittedName>
</protein>
<dbReference type="Pfam" id="PF07352">
    <property type="entry name" value="Phage_Mu_Gam"/>
    <property type="match status" value="1"/>
</dbReference>
<gene>
    <name evidence="1" type="ORF">J2Z80_000260</name>
</gene>
<dbReference type="RefSeq" id="WP_209452741.1">
    <property type="nucleotide sequence ID" value="NZ_JAGGLT010000002.1"/>
</dbReference>
<accession>A0ABS4NCM0</accession>
<dbReference type="InterPro" id="IPR009951">
    <property type="entry name" value="Host-nuc_inhib_Gam"/>
</dbReference>
<comment type="caution">
    <text evidence="1">The sequence shown here is derived from an EMBL/GenBank/DDBJ whole genome shotgun (WGS) entry which is preliminary data.</text>
</comment>
<evidence type="ECO:0000313" key="1">
    <source>
        <dbReference type="EMBL" id="MBP2070762.1"/>
    </source>
</evidence>
<dbReference type="EMBL" id="JAGGLT010000002">
    <property type="protein sequence ID" value="MBP2070762.1"/>
    <property type="molecule type" value="Genomic_DNA"/>
</dbReference>
<keyword evidence="2" id="KW-1185">Reference proteome</keyword>
<reference evidence="1" key="1">
    <citation type="submission" date="2021-03" db="EMBL/GenBank/DDBJ databases">
        <title>Genomic Encyclopedia of Type Strains, Phase IV (KMG-IV): sequencing the most valuable type-strain genomes for metagenomic binning, comparative biology and taxonomic classification.</title>
        <authorList>
            <person name="Goeker M."/>
        </authorList>
    </citation>
    <scope>NUCLEOTIDE SEQUENCE</scope>
    <source>
        <strain evidence="1">DSM 101588</strain>
    </source>
</reference>
<proteinExistence type="predicted"/>